<keyword evidence="3" id="KW-1185">Reference proteome</keyword>
<evidence type="ECO:0000256" key="1">
    <source>
        <dbReference type="SAM" id="MobiDB-lite"/>
    </source>
</evidence>
<comment type="caution">
    <text evidence="2">The sequence shown here is derived from an EMBL/GenBank/DDBJ whole genome shotgun (WGS) entry which is preliminary data.</text>
</comment>
<protein>
    <submittedName>
        <fullName evidence="2">Uncharacterized protein</fullName>
    </submittedName>
</protein>
<reference evidence="2 3" key="1">
    <citation type="journal article" date="2021" name="BMC Genomics">
        <title>Datura genome reveals duplications of psychoactive alkaloid biosynthetic genes and high mutation rate following tissue culture.</title>
        <authorList>
            <person name="Rajewski A."/>
            <person name="Carter-House D."/>
            <person name="Stajich J."/>
            <person name="Litt A."/>
        </authorList>
    </citation>
    <scope>NUCLEOTIDE SEQUENCE [LARGE SCALE GENOMIC DNA]</scope>
    <source>
        <strain evidence="2">AR-01</strain>
    </source>
</reference>
<feature type="region of interest" description="Disordered" evidence="1">
    <location>
        <begin position="69"/>
        <end position="89"/>
    </location>
</feature>
<evidence type="ECO:0000313" key="2">
    <source>
        <dbReference type="EMBL" id="MCE0482254.1"/>
    </source>
</evidence>
<gene>
    <name evidence="2" type="ORF">HAX54_040836</name>
</gene>
<dbReference type="Proteomes" id="UP000823775">
    <property type="component" value="Unassembled WGS sequence"/>
</dbReference>
<dbReference type="EMBL" id="JACEIK010005821">
    <property type="protein sequence ID" value="MCE0482254.1"/>
    <property type="molecule type" value="Genomic_DNA"/>
</dbReference>
<proteinExistence type="predicted"/>
<accession>A0ABS8VPT1</accession>
<feature type="non-terminal residue" evidence="2">
    <location>
        <position position="1"/>
    </location>
</feature>
<organism evidence="2 3">
    <name type="scientific">Datura stramonium</name>
    <name type="common">Jimsonweed</name>
    <name type="synonym">Common thornapple</name>
    <dbReference type="NCBI Taxonomy" id="4076"/>
    <lineage>
        <taxon>Eukaryota</taxon>
        <taxon>Viridiplantae</taxon>
        <taxon>Streptophyta</taxon>
        <taxon>Embryophyta</taxon>
        <taxon>Tracheophyta</taxon>
        <taxon>Spermatophyta</taxon>
        <taxon>Magnoliopsida</taxon>
        <taxon>eudicotyledons</taxon>
        <taxon>Gunneridae</taxon>
        <taxon>Pentapetalae</taxon>
        <taxon>asterids</taxon>
        <taxon>lamiids</taxon>
        <taxon>Solanales</taxon>
        <taxon>Solanaceae</taxon>
        <taxon>Solanoideae</taxon>
        <taxon>Datureae</taxon>
        <taxon>Datura</taxon>
    </lineage>
</organism>
<name>A0ABS8VPT1_DATST</name>
<sequence>GLKSCFAEKIMHFAANPWAALSKVRAEFWSMFGPSTDQSLFCDPRLEFSIRGPHFQGAGPVLVHGSQQVDSASGLSHTSNGPNHSLSDE</sequence>
<feature type="non-terminal residue" evidence="2">
    <location>
        <position position="89"/>
    </location>
</feature>
<evidence type="ECO:0000313" key="3">
    <source>
        <dbReference type="Proteomes" id="UP000823775"/>
    </source>
</evidence>